<dbReference type="eggNOG" id="COG0582">
    <property type="taxonomic scope" value="Bacteria"/>
</dbReference>
<dbReference type="OrthoDB" id="8243411at2"/>
<name>K2PAA8_9HYPH</name>
<evidence type="ECO:0000313" key="4">
    <source>
        <dbReference type="Proteomes" id="UP000007123"/>
    </source>
</evidence>
<feature type="domain" description="DUF6538" evidence="2">
    <location>
        <begin position="9"/>
        <end position="62"/>
    </location>
</feature>
<dbReference type="Gene3D" id="1.10.443.10">
    <property type="entry name" value="Intergrase catalytic core"/>
    <property type="match status" value="1"/>
</dbReference>
<dbReference type="InterPro" id="IPR013762">
    <property type="entry name" value="Integrase-like_cat_sf"/>
</dbReference>
<evidence type="ECO:0000313" key="3">
    <source>
        <dbReference type="EMBL" id="EKF57858.1"/>
    </source>
</evidence>
<dbReference type="GO" id="GO:0006310">
    <property type="term" value="P:DNA recombination"/>
    <property type="evidence" value="ECO:0007669"/>
    <property type="project" value="UniProtKB-KW"/>
</dbReference>
<comment type="caution">
    <text evidence="3">The sequence shown here is derived from an EMBL/GenBank/DDBJ whole genome shotgun (WGS) entry which is preliminary data.</text>
</comment>
<evidence type="ECO:0000256" key="1">
    <source>
        <dbReference type="ARBA" id="ARBA00023172"/>
    </source>
</evidence>
<dbReference type="Proteomes" id="UP000007123">
    <property type="component" value="Unassembled WGS sequence"/>
</dbReference>
<proteinExistence type="predicted"/>
<gene>
    <name evidence="3" type="ORF">QWE_18973</name>
</gene>
<dbReference type="EMBL" id="ALJF01000015">
    <property type="protein sequence ID" value="EKF57858.1"/>
    <property type="molecule type" value="Genomic_DNA"/>
</dbReference>
<dbReference type="RefSeq" id="WP_006727784.1">
    <property type="nucleotide sequence ID" value="NZ_ALJF01000015.1"/>
</dbReference>
<dbReference type="Pfam" id="PF20172">
    <property type="entry name" value="DUF6538"/>
    <property type="match status" value="1"/>
</dbReference>
<accession>K2PAA8</accession>
<dbReference type="PATRIC" id="fig|1156935.5.peg.3858"/>
<sequence>MSAKRPGRYLAQTSASYMFQIRLPSKLDAGRSLIRISLQTRRLADARWLAEALAVKARLVFKAELQETRQTGGNPLATPGIQALETGRAAGGCLATVIKRRLKAELALMTAEAQSPACATDQQHLLSPQPDIEDTIKLAARMAVDEFLMEAADRIRQKLEGKLAKGCQQSSRESVSQSVPEMAVSTDSFAERRAGKKGGAAFKREGTLLSPHEPDSRGDTLPAFLLDRRAVPRKRSRLPRFSLVAADYLKLRSMVAPENTKDVGSARSRISVFLDLIGDHPVDRYEAADLQAFVLLMADWPARPSLRNHRSAFEVLEESRRLGHRPLAEKSVKDGYVAAVRAAMRSGMTSYSYRDPFQEVSLRYPCSLAPSRQTASLSAKQLTTLFRIGVDAGHMDAAMLPLLGHLTGRRLSALIYLRGIDIVEKFDNVWVAQPKSLVEIEGQARRVPLKTKASLSFFVLHAFLHRIGFIQWAISCGNQFLFPDLMRLADPSKSASQYMQRLFRKAGIAPGCGEVFHSLRGDYIDTLRDHQVGPRAGRIQVGHSLGADVHAHYGLKSLNEASAVALAGLPMRPDVDYSVFETLDFVQLANNHRRKGVRGVVPR</sequence>
<dbReference type="AlphaFoldDB" id="K2PAA8"/>
<organism evidence="3 4">
    <name type="scientific">Agrobacterium albertimagni AOL15</name>
    <dbReference type="NCBI Taxonomy" id="1156935"/>
    <lineage>
        <taxon>Bacteria</taxon>
        <taxon>Pseudomonadati</taxon>
        <taxon>Pseudomonadota</taxon>
        <taxon>Alphaproteobacteria</taxon>
        <taxon>Hyphomicrobiales</taxon>
        <taxon>Rhizobiaceae</taxon>
        <taxon>Rhizobium/Agrobacterium group</taxon>
        <taxon>Agrobacterium</taxon>
    </lineage>
</organism>
<keyword evidence="4" id="KW-1185">Reference proteome</keyword>
<protein>
    <submittedName>
        <fullName evidence="3">Integrase family protein</fullName>
    </submittedName>
</protein>
<dbReference type="GO" id="GO:0003677">
    <property type="term" value="F:DNA binding"/>
    <property type="evidence" value="ECO:0007669"/>
    <property type="project" value="InterPro"/>
</dbReference>
<keyword evidence="1" id="KW-0233">DNA recombination</keyword>
<reference evidence="3 4" key="1">
    <citation type="journal article" date="2012" name="J. Bacteriol.">
        <title>Draft Genome Sequence of Agrobacterium albertimagni Strain AOL15.</title>
        <authorList>
            <person name="Trimble W.L."/>
            <person name="Phung le T."/>
            <person name="Meyer F."/>
            <person name="Gilbert J.A."/>
            <person name="Silver S."/>
        </authorList>
    </citation>
    <scope>NUCLEOTIDE SEQUENCE [LARGE SCALE GENOMIC DNA]</scope>
    <source>
        <strain evidence="3 4">AOL15</strain>
    </source>
</reference>
<dbReference type="InterPro" id="IPR011010">
    <property type="entry name" value="DNA_brk_join_enz"/>
</dbReference>
<dbReference type="InterPro" id="IPR046668">
    <property type="entry name" value="DUF6538"/>
</dbReference>
<evidence type="ECO:0000259" key="2">
    <source>
        <dbReference type="Pfam" id="PF20172"/>
    </source>
</evidence>
<dbReference type="GO" id="GO:0015074">
    <property type="term" value="P:DNA integration"/>
    <property type="evidence" value="ECO:0007669"/>
    <property type="project" value="InterPro"/>
</dbReference>
<dbReference type="SUPFAM" id="SSF56349">
    <property type="entry name" value="DNA breaking-rejoining enzymes"/>
    <property type="match status" value="1"/>
</dbReference>